<feature type="transmembrane region" description="Helical" evidence="9">
    <location>
        <begin position="520"/>
        <end position="541"/>
    </location>
</feature>
<evidence type="ECO:0000256" key="8">
    <source>
        <dbReference type="ARBA" id="ARBA00023136"/>
    </source>
</evidence>
<reference evidence="10 11" key="1">
    <citation type="journal article" date="2014" name="Mol. Biol. Evol.">
        <title>Massive expansion of Ubiquitination-related gene families within the Chlamydiae.</title>
        <authorList>
            <person name="Domman D."/>
            <person name="Collingro A."/>
            <person name="Lagkouvardos I."/>
            <person name="Gehre L."/>
            <person name="Weinmaier T."/>
            <person name="Rattei T."/>
            <person name="Subtil A."/>
            <person name="Horn M."/>
        </authorList>
    </citation>
    <scope>NUCLEOTIDE SEQUENCE [LARGE SCALE GENOMIC DNA]</scope>
    <source>
        <strain evidence="10 11">OEW1</strain>
    </source>
</reference>
<protein>
    <submittedName>
        <fullName evidence="10">Trk system potassium uptake protein TrkG</fullName>
    </submittedName>
</protein>
<keyword evidence="8 9" id="KW-0472">Membrane</keyword>
<evidence type="ECO:0000313" key="10">
    <source>
        <dbReference type="EMBL" id="KIA76183.1"/>
    </source>
</evidence>
<feature type="transmembrane region" description="Helical" evidence="9">
    <location>
        <begin position="12"/>
        <end position="33"/>
    </location>
</feature>
<dbReference type="PATRIC" id="fig|83552.4.peg.2758"/>
<dbReference type="OMA" id="LQWMGGM"/>
<evidence type="ECO:0000313" key="11">
    <source>
        <dbReference type="Proteomes" id="UP000031307"/>
    </source>
</evidence>
<feature type="transmembrane region" description="Helical" evidence="9">
    <location>
        <begin position="191"/>
        <end position="216"/>
    </location>
</feature>
<dbReference type="PANTHER" id="PTHR32024">
    <property type="entry name" value="TRK SYSTEM POTASSIUM UPTAKE PROTEIN TRKG-RELATED"/>
    <property type="match status" value="1"/>
</dbReference>
<evidence type="ECO:0000256" key="4">
    <source>
        <dbReference type="ARBA" id="ARBA00022475"/>
    </source>
</evidence>
<evidence type="ECO:0000256" key="9">
    <source>
        <dbReference type="SAM" id="Phobius"/>
    </source>
</evidence>
<dbReference type="InterPro" id="IPR003445">
    <property type="entry name" value="Cat_transpt"/>
</dbReference>
<evidence type="ECO:0000256" key="6">
    <source>
        <dbReference type="ARBA" id="ARBA00022989"/>
    </source>
</evidence>
<evidence type="ECO:0000256" key="1">
    <source>
        <dbReference type="ARBA" id="ARBA00004651"/>
    </source>
</evidence>
<feature type="transmembrane region" description="Helical" evidence="9">
    <location>
        <begin position="328"/>
        <end position="347"/>
    </location>
</feature>
<keyword evidence="3" id="KW-0813">Transport</keyword>
<comment type="subcellular location">
    <subcellularLocation>
        <location evidence="1">Cell membrane</location>
        <topology evidence="1">Multi-pass membrane protein</topology>
    </subcellularLocation>
</comment>
<dbReference type="GO" id="GO:0005886">
    <property type="term" value="C:plasma membrane"/>
    <property type="evidence" value="ECO:0007669"/>
    <property type="project" value="UniProtKB-SubCell"/>
</dbReference>
<feature type="transmembrane region" description="Helical" evidence="9">
    <location>
        <begin position="456"/>
        <end position="479"/>
    </location>
</feature>
<dbReference type="PANTHER" id="PTHR32024:SF2">
    <property type="entry name" value="TRK SYSTEM POTASSIUM UPTAKE PROTEIN TRKG-RELATED"/>
    <property type="match status" value="1"/>
</dbReference>
<dbReference type="GO" id="GO:0008324">
    <property type="term" value="F:monoatomic cation transmembrane transporter activity"/>
    <property type="evidence" value="ECO:0007669"/>
    <property type="project" value="InterPro"/>
</dbReference>
<evidence type="ECO:0000256" key="2">
    <source>
        <dbReference type="ARBA" id="ARBA00009137"/>
    </source>
</evidence>
<dbReference type="Proteomes" id="UP000031307">
    <property type="component" value="Unassembled WGS sequence"/>
</dbReference>
<feature type="transmembrane region" description="Helical" evidence="9">
    <location>
        <begin position="296"/>
        <end position="316"/>
    </location>
</feature>
<dbReference type="GO" id="GO:0030001">
    <property type="term" value="P:metal ion transport"/>
    <property type="evidence" value="ECO:0007669"/>
    <property type="project" value="UniProtKB-ARBA"/>
</dbReference>
<comment type="caution">
    <text evidence="10">The sequence shown here is derived from an EMBL/GenBank/DDBJ whole genome shotgun (WGS) entry which is preliminary data.</text>
</comment>
<dbReference type="EMBL" id="JSAM01000129">
    <property type="protein sequence ID" value="KIA76183.1"/>
    <property type="molecule type" value="Genomic_DNA"/>
</dbReference>
<feature type="transmembrane region" description="Helical" evidence="9">
    <location>
        <begin position="394"/>
        <end position="417"/>
    </location>
</feature>
<organism evidence="10 11">
    <name type="scientific">Parachlamydia acanthamoebae</name>
    <dbReference type="NCBI Taxonomy" id="83552"/>
    <lineage>
        <taxon>Bacteria</taxon>
        <taxon>Pseudomonadati</taxon>
        <taxon>Chlamydiota</taxon>
        <taxon>Chlamydiia</taxon>
        <taxon>Parachlamydiales</taxon>
        <taxon>Parachlamydiaceae</taxon>
        <taxon>Parachlamydia</taxon>
    </lineage>
</organism>
<name>A0A0C1E7T0_9BACT</name>
<keyword evidence="7" id="KW-0406">Ion transport</keyword>
<evidence type="ECO:0000256" key="5">
    <source>
        <dbReference type="ARBA" id="ARBA00022692"/>
    </source>
</evidence>
<dbReference type="RefSeq" id="WP_006342364.1">
    <property type="nucleotide sequence ID" value="NZ_BAWW01000066.1"/>
</dbReference>
<gene>
    <name evidence="10" type="primary">trkG</name>
    <name evidence="10" type="ORF">DB43_AS00530</name>
</gene>
<keyword evidence="5 9" id="KW-0812">Transmembrane</keyword>
<proteinExistence type="inferred from homology"/>
<feature type="transmembrane region" description="Helical" evidence="9">
    <location>
        <begin position="237"/>
        <end position="256"/>
    </location>
</feature>
<dbReference type="AlphaFoldDB" id="A0A0C1E7T0"/>
<accession>A0A0C1E7T0</accession>
<feature type="transmembrane region" description="Helical" evidence="9">
    <location>
        <begin position="45"/>
        <end position="67"/>
    </location>
</feature>
<keyword evidence="4" id="KW-1003">Cell membrane</keyword>
<evidence type="ECO:0000256" key="7">
    <source>
        <dbReference type="ARBA" id="ARBA00023065"/>
    </source>
</evidence>
<feature type="transmembrane region" description="Helical" evidence="9">
    <location>
        <begin position="79"/>
        <end position="100"/>
    </location>
</feature>
<evidence type="ECO:0000256" key="3">
    <source>
        <dbReference type="ARBA" id="ARBA00022448"/>
    </source>
</evidence>
<dbReference type="Pfam" id="PF02386">
    <property type="entry name" value="TrkH"/>
    <property type="match status" value="1"/>
</dbReference>
<keyword evidence="6 9" id="KW-1133">Transmembrane helix</keyword>
<comment type="similarity">
    <text evidence="2">Belongs to the TrkH potassium transport family.</text>
</comment>
<sequence length="549" mass="60911">MQFKDLCKILSIFVFGIAGTLLIPLCVACYYKFFLDPALHPQPYAIDAFLESVAICLVLGMWLRYCGRRSNRKMYLKEGIAAVVFLWVLAPALAALPFVLSGTLTNPLQAYFEMASGLTTTGATVMQAKSYDLKTGEEIPITRTFCGSPDVEYTFHGTIEPIRDPHTHEIVLSGIEAVGKGLLFWRSLTQWMGGVGIVVLFVAILPALGAGGRILFQAEVPGPMKDSITPRIKDAAIVLWKIYCFLTLVQIGLLMFTNAQMSLFDAITISFSTLSTGGFSVHSTSIGFYHDSWTEWIVLLFMILGGVNFTLYFYMFKGKFYRIYEPEFLCYLAIILSSTLIAIWKLVGTPKVLIGGIPDGLFSWQEAARYGMFQVVSAQTSTGFATANYDTWPYAMQTLMLILMFVGGMSGSTAGGIKIMRHYMLFRIAQFKVESLFSPERVRTFRVADKEVDASSAIMVLCFFLIIITLSVLGTYIYILDGIDPQTSLGIVGCMVNNVGLGFRMAGPVESFAFLSNFGLMWSSILMIAGRLEFFAVLAVLTPHFWEDH</sequence>